<feature type="signal peptide" evidence="11">
    <location>
        <begin position="1"/>
        <end position="15"/>
    </location>
</feature>
<dbReference type="AlphaFoldDB" id="A0AAJ0DM68"/>
<feature type="chain" id="PRO_5042496972" description="endo-1,4-beta-xylanase" evidence="11">
    <location>
        <begin position="16"/>
        <end position="539"/>
    </location>
</feature>
<comment type="similarity">
    <text evidence="3 10">Belongs to the glycosyl hydrolase 11 (cellulase G) family.</text>
</comment>
<accession>A0AAJ0DM68</accession>
<dbReference type="PRINTS" id="PR00081">
    <property type="entry name" value="GDHRDH"/>
</dbReference>
<sequence length="539" mass="58981">MKFTAVITLAGAAIATPAVEKRATAINYVQNYNGNLANFKYNQGAGTFSASWNNPGDFVVGLGWTTGSPSGSYSTNQGSYYAEQPIDRYDPCTAGAQTVGSVTSDGSTYKICTHTQVNQPSIVGTSTFGQFFSVRQNKRTSGTVTVANHFNAWSQYGFKPGNYNYQVFAVEAFSGSSSANVQVSGTGYIWGLEPDDHASNYHAANYHATNYDQTPNYHANDYSPNYDYAYWNFSRYGTEVGPTSGADFTKTIHHEVKGPTDPANNRVDKAFVVCVTGAGKGLGFYIALSYAKANVTGLVISSRTTSDLDALTAEIQEVNSNVDILAQVCDTTKDEDVKKLFEATKERFGRLDVCVANAGVISKYLDDGSLPKGIDTDFDFERVIDINLLGTVRVGRRFCPLLIESDGAKAFIVITSLAAHWIHSQLTPIAYNISKRGVCHIVEQMAHDHAKDGLLSYAVHPGAVVTPQTQHHSLEKGDIWDTALTDTVDLCGGWLTWLTKERRDWLNGRYLAVTWDVDELSAMKEEIVNKDLLKFKMTV</sequence>
<evidence type="ECO:0000256" key="10">
    <source>
        <dbReference type="PROSITE-ProRule" id="PRU01097"/>
    </source>
</evidence>
<evidence type="ECO:0000256" key="11">
    <source>
        <dbReference type="SAM" id="SignalP"/>
    </source>
</evidence>
<dbReference type="EMBL" id="JAWDJX010000018">
    <property type="protein sequence ID" value="KAK3052859.1"/>
    <property type="molecule type" value="Genomic_DNA"/>
</dbReference>
<dbReference type="SUPFAM" id="SSF49899">
    <property type="entry name" value="Concanavalin A-like lectins/glucanases"/>
    <property type="match status" value="1"/>
</dbReference>
<comment type="caution">
    <text evidence="10">Lacks conserved residue(s) required for the propagation of feature annotation.</text>
</comment>
<keyword evidence="6" id="KW-0378">Hydrolase</keyword>
<gene>
    <name evidence="13" type="ORF">LTR09_005923</name>
</gene>
<dbReference type="GO" id="GO:0031176">
    <property type="term" value="F:endo-1,4-beta-xylanase activity"/>
    <property type="evidence" value="ECO:0007669"/>
    <property type="project" value="UniProtKB-EC"/>
</dbReference>
<dbReference type="GO" id="GO:0045493">
    <property type="term" value="P:xylan catabolic process"/>
    <property type="evidence" value="ECO:0007669"/>
    <property type="project" value="UniProtKB-KW"/>
</dbReference>
<evidence type="ECO:0000313" key="14">
    <source>
        <dbReference type="Proteomes" id="UP001271007"/>
    </source>
</evidence>
<name>A0AAJ0DM68_9PEZI</name>
<dbReference type="CDD" id="cd05233">
    <property type="entry name" value="SDR_c"/>
    <property type="match status" value="1"/>
</dbReference>
<keyword evidence="8" id="KW-0326">Glycosidase</keyword>
<dbReference type="Pfam" id="PF00106">
    <property type="entry name" value="adh_short"/>
    <property type="match status" value="1"/>
</dbReference>
<evidence type="ECO:0000256" key="5">
    <source>
        <dbReference type="ARBA" id="ARBA00022651"/>
    </source>
</evidence>
<dbReference type="PANTHER" id="PTHR46828:SF2">
    <property type="entry name" value="ENDO-1,4-BETA-XYLANASE A-RELATED"/>
    <property type="match status" value="1"/>
</dbReference>
<dbReference type="PANTHER" id="PTHR46828">
    <property type="entry name" value="ENDO-1,4-BETA-XYLANASE A-RELATED"/>
    <property type="match status" value="1"/>
</dbReference>
<evidence type="ECO:0000256" key="3">
    <source>
        <dbReference type="ARBA" id="ARBA00007792"/>
    </source>
</evidence>
<dbReference type="InterPro" id="IPR033123">
    <property type="entry name" value="GH11_dom"/>
</dbReference>
<evidence type="ECO:0000256" key="8">
    <source>
        <dbReference type="ARBA" id="ARBA00023295"/>
    </source>
</evidence>
<dbReference type="InterPro" id="IPR001137">
    <property type="entry name" value="Glyco_hydro_11"/>
</dbReference>
<dbReference type="InterPro" id="IPR013319">
    <property type="entry name" value="GH11/12"/>
</dbReference>
<keyword evidence="11" id="KW-0732">Signal</keyword>
<evidence type="ECO:0000256" key="2">
    <source>
        <dbReference type="ARBA" id="ARBA00004851"/>
    </source>
</evidence>
<dbReference type="SUPFAM" id="SSF51735">
    <property type="entry name" value="NAD(P)-binding Rossmann-fold domains"/>
    <property type="match status" value="1"/>
</dbReference>
<dbReference type="InterPro" id="IPR036291">
    <property type="entry name" value="NAD(P)-bd_dom_sf"/>
</dbReference>
<dbReference type="InterPro" id="IPR002347">
    <property type="entry name" value="SDR_fam"/>
</dbReference>
<dbReference type="Gene3D" id="2.60.120.180">
    <property type="match status" value="2"/>
</dbReference>
<dbReference type="EC" id="3.2.1.8" evidence="4"/>
<evidence type="ECO:0000256" key="7">
    <source>
        <dbReference type="ARBA" id="ARBA00023277"/>
    </source>
</evidence>
<keyword evidence="9" id="KW-0624">Polysaccharide degradation</keyword>
<evidence type="ECO:0000259" key="12">
    <source>
        <dbReference type="PROSITE" id="PS51761"/>
    </source>
</evidence>
<protein>
    <recommendedName>
        <fullName evidence="4">endo-1,4-beta-xylanase</fullName>
        <ecNumber evidence="4">3.2.1.8</ecNumber>
    </recommendedName>
</protein>
<keyword evidence="7" id="KW-0119">Carbohydrate metabolism</keyword>
<dbReference type="InterPro" id="IPR013320">
    <property type="entry name" value="ConA-like_dom_sf"/>
</dbReference>
<comment type="catalytic activity">
    <reaction evidence="1">
        <text>Endohydrolysis of (1-&gt;4)-beta-D-xylosidic linkages in xylans.</text>
        <dbReference type="EC" id="3.2.1.8"/>
    </reaction>
</comment>
<keyword evidence="5" id="KW-0858">Xylan degradation</keyword>
<evidence type="ECO:0000256" key="9">
    <source>
        <dbReference type="ARBA" id="ARBA00023326"/>
    </source>
</evidence>
<reference evidence="13" key="1">
    <citation type="submission" date="2023-04" db="EMBL/GenBank/DDBJ databases">
        <title>Black Yeasts Isolated from many extreme environments.</title>
        <authorList>
            <person name="Coleine C."/>
            <person name="Stajich J.E."/>
            <person name="Selbmann L."/>
        </authorList>
    </citation>
    <scope>NUCLEOTIDE SEQUENCE</scope>
    <source>
        <strain evidence="13">CCFEE 5312</strain>
    </source>
</reference>
<dbReference type="Pfam" id="PF00457">
    <property type="entry name" value="Glyco_hydro_11"/>
    <property type="match status" value="1"/>
</dbReference>
<evidence type="ECO:0000256" key="6">
    <source>
        <dbReference type="ARBA" id="ARBA00022801"/>
    </source>
</evidence>
<dbReference type="Gene3D" id="3.40.50.720">
    <property type="entry name" value="NAD(P)-binding Rossmann-like Domain"/>
    <property type="match status" value="1"/>
</dbReference>
<evidence type="ECO:0000313" key="13">
    <source>
        <dbReference type="EMBL" id="KAK3052859.1"/>
    </source>
</evidence>
<feature type="domain" description="GH11" evidence="12">
    <location>
        <begin position="15"/>
        <end position="184"/>
    </location>
</feature>
<evidence type="ECO:0000256" key="1">
    <source>
        <dbReference type="ARBA" id="ARBA00000681"/>
    </source>
</evidence>
<comment type="pathway">
    <text evidence="2">Glycan degradation; xylan degradation.</text>
</comment>
<comment type="caution">
    <text evidence="13">The sequence shown here is derived from an EMBL/GenBank/DDBJ whole genome shotgun (WGS) entry which is preliminary data.</text>
</comment>
<evidence type="ECO:0000256" key="4">
    <source>
        <dbReference type="ARBA" id="ARBA00012590"/>
    </source>
</evidence>
<dbReference type="Proteomes" id="UP001271007">
    <property type="component" value="Unassembled WGS sequence"/>
</dbReference>
<proteinExistence type="inferred from homology"/>
<organism evidence="13 14">
    <name type="scientific">Extremus antarcticus</name>
    <dbReference type="NCBI Taxonomy" id="702011"/>
    <lineage>
        <taxon>Eukaryota</taxon>
        <taxon>Fungi</taxon>
        <taxon>Dikarya</taxon>
        <taxon>Ascomycota</taxon>
        <taxon>Pezizomycotina</taxon>
        <taxon>Dothideomycetes</taxon>
        <taxon>Dothideomycetidae</taxon>
        <taxon>Mycosphaerellales</taxon>
        <taxon>Extremaceae</taxon>
        <taxon>Extremus</taxon>
    </lineage>
</organism>
<dbReference type="PROSITE" id="PS51761">
    <property type="entry name" value="GH11_3"/>
    <property type="match status" value="1"/>
</dbReference>
<keyword evidence="14" id="KW-1185">Reference proteome</keyword>